<feature type="domain" description="DUF4780" evidence="2">
    <location>
        <begin position="88"/>
        <end position="151"/>
    </location>
</feature>
<sequence>MEHHPNAASQLPNQGFAPEEARKKAEEHKTGEQRTLPATPKRKRKETIQTHWETRRVSSEPCPQRQNGRGRRPFKPIGKYTTSTFTGQTPEKLLALIEAQNEGLTTNVWNVLSLKDEGKGKLLRVGIDDTTYQTIKSKGYTIYYRFGSIPVHALRKQQKENRKDPTPSTSKEGKPGSDVGSTSHLCISDLYRGEPASETMKVEELGKTVKKVTPLSQMREKRTKLLSVR</sequence>
<keyword evidence="4" id="KW-1185">Reference proteome</keyword>
<accession>A0AAW1IDE3</accession>
<evidence type="ECO:0000256" key="1">
    <source>
        <dbReference type="SAM" id="MobiDB-lite"/>
    </source>
</evidence>
<evidence type="ECO:0000313" key="3">
    <source>
        <dbReference type="EMBL" id="KAK9687660.1"/>
    </source>
</evidence>
<dbReference type="Proteomes" id="UP001458880">
    <property type="component" value="Unassembled WGS sequence"/>
</dbReference>
<evidence type="ECO:0000259" key="2">
    <source>
        <dbReference type="Pfam" id="PF16012"/>
    </source>
</evidence>
<gene>
    <name evidence="3" type="ORF">QE152_g36092</name>
</gene>
<proteinExistence type="predicted"/>
<name>A0AAW1IDE3_POPJA</name>
<feature type="region of interest" description="Disordered" evidence="1">
    <location>
        <begin position="154"/>
        <end position="184"/>
    </location>
</feature>
<feature type="compositionally biased region" description="Basic and acidic residues" evidence="1">
    <location>
        <begin position="157"/>
        <end position="175"/>
    </location>
</feature>
<protein>
    <recommendedName>
        <fullName evidence="2">DUF4780 domain-containing protein</fullName>
    </recommendedName>
</protein>
<evidence type="ECO:0000313" key="4">
    <source>
        <dbReference type="Proteomes" id="UP001458880"/>
    </source>
</evidence>
<dbReference type="Pfam" id="PF16012">
    <property type="entry name" value="DUF4780"/>
    <property type="match status" value="1"/>
</dbReference>
<dbReference type="InterPro" id="IPR031961">
    <property type="entry name" value="DUF4780"/>
</dbReference>
<reference evidence="3 4" key="1">
    <citation type="journal article" date="2024" name="BMC Genomics">
        <title>De novo assembly and annotation of Popillia japonica's genome with initial clues to its potential as an invasive pest.</title>
        <authorList>
            <person name="Cucini C."/>
            <person name="Boschi S."/>
            <person name="Funari R."/>
            <person name="Cardaioli E."/>
            <person name="Iannotti N."/>
            <person name="Marturano G."/>
            <person name="Paoli F."/>
            <person name="Bruttini M."/>
            <person name="Carapelli A."/>
            <person name="Frati F."/>
            <person name="Nardi F."/>
        </authorList>
    </citation>
    <scope>NUCLEOTIDE SEQUENCE [LARGE SCALE GENOMIC DNA]</scope>
    <source>
        <strain evidence="3">DMR45628</strain>
    </source>
</reference>
<dbReference type="EMBL" id="JASPKY010000630">
    <property type="protein sequence ID" value="KAK9687660.1"/>
    <property type="molecule type" value="Genomic_DNA"/>
</dbReference>
<dbReference type="AlphaFoldDB" id="A0AAW1IDE3"/>
<organism evidence="3 4">
    <name type="scientific">Popillia japonica</name>
    <name type="common">Japanese beetle</name>
    <dbReference type="NCBI Taxonomy" id="7064"/>
    <lineage>
        <taxon>Eukaryota</taxon>
        <taxon>Metazoa</taxon>
        <taxon>Ecdysozoa</taxon>
        <taxon>Arthropoda</taxon>
        <taxon>Hexapoda</taxon>
        <taxon>Insecta</taxon>
        <taxon>Pterygota</taxon>
        <taxon>Neoptera</taxon>
        <taxon>Endopterygota</taxon>
        <taxon>Coleoptera</taxon>
        <taxon>Polyphaga</taxon>
        <taxon>Scarabaeiformia</taxon>
        <taxon>Scarabaeidae</taxon>
        <taxon>Rutelinae</taxon>
        <taxon>Popillia</taxon>
    </lineage>
</organism>
<feature type="compositionally biased region" description="Basic and acidic residues" evidence="1">
    <location>
        <begin position="19"/>
        <end position="32"/>
    </location>
</feature>
<feature type="region of interest" description="Disordered" evidence="1">
    <location>
        <begin position="1"/>
        <end position="85"/>
    </location>
</feature>
<feature type="compositionally biased region" description="Basic and acidic residues" evidence="1">
    <location>
        <begin position="46"/>
        <end position="58"/>
    </location>
</feature>
<comment type="caution">
    <text evidence="3">The sequence shown here is derived from an EMBL/GenBank/DDBJ whole genome shotgun (WGS) entry which is preliminary data.</text>
</comment>